<dbReference type="InterPro" id="IPR050351">
    <property type="entry name" value="BphY/WalK/GraS-like"/>
</dbReference>
<evidence type="ECO:0000256" key="7">
    <source>
        <dbReference type="ARBA" id="ARBA00022692"/>
    </source>
</evidence>
<reference evidence="19" key="1">
    <citation type="journal article" date="2019" name="Int. J. Syst. Evol. Microbiol.">
        <title>The Global Catalogue of Microorganisms (GCM) 10K type strain sequencing project: providing services to taxonomists for standard genome sequencing and annotation.</title>
        <authorList>
            <consortium name="The Broad Institute Genomics Platform"/>
            <consortium name="The Broad Institute Genome Sequencing Center for Infectious Disease"/>
            <person name="Wu L."/>
            <person name="Ma J."/>
        </authorList>
    </citation>
    <scope>NUCLEOTIDE SEQUENCE [LARGE SCALE GENOMIC DNA]</scope>
    <source>
        <strain evidence="19">TISTR 2241</strain>
    </source>
</reference>
<gene>
    <name evidence="18" type="primary">walK</name>
    <name evidence="18" type="ORF">ACFSTF_04360</name>
</gene>
<evidence type="ECO:0000259" key="17">
    <source>
        <dbReference type="PROSITE" id="PS50885"/>
    </source>
</evidence>
<dbReference type="PANTHER" id="PTHR45453:SF1">
    <property type="entry name" value="PHOSPHATE REGULON SENSOR PROTEIN PHOR"/>
    <property type="match status" value="1"/>
</dbReference>
<evidence type="ECO:0000256" key="5">
    <source>
        <dbReference type="ARBA" id="ARBA00022553"/>
    </source>
</evidence>
<dbReference type="InterPro" id="IPR035965">
    <property type="entry name" value="PAS-like_dom_sf"/>
</dbReference>
<dbReference type="InterPro" id="IPR004358">
    <property type="entry name" value="Sig_transdc_His_kin-like_C"/>
</dbReference>
<dbReference type="PROSITE" id="PS50112">
    <property type="entry name" value="PAS"/>
    <property type="match status" value="1"/>
</dbReference>
<dbReference type="InterPro" id="IPR003661">
    <property type="entry name" value="HisK_dim/P_dom"/>
</dbReference>
<dbReference type="PRINTS" id="PR00344">
    <property type="entry name" value="BCTRLSENSOR"/>
</dbReference>
<keyword evidence="13 14" id="KW-0472">Membrane</keyword>
<dbReference type="GO" id="GO:0004673">
    <property type="term" value="F:protein histidine kinase activity"/>
    <property type="evidence" value="ECO:0007669"/>
    <property type="project" value="UniProtKB-EC"/>
</dbReference>
<keyword evidence="6 18" id="KW-0808">Transferase</keyword>
<dbReference type="InterPro" id="IPR057640">
    <property type="entry name" value="Cache_WalK"/>
</dbReference>
<dbReference type="NCBIfam" id="NF033092">
    <property type="entry name" value="HK_WalK"/>
    <property type="match status" value="1"/>
</dbReference>
<comment type="catalytic activity">
    <reaction evidence="1">
        <text>ATP + protein L-histidine = ADP + protein N-phospho-L-histidine.</text>
        <dbReference type="EC" id="2.7.13.3"/>
    </reaction>
</comment>
<dbReference type="Pfam" id="PF00989">
    <property type="entry name" value="PAS"/>
    <property type="match status" value="1"/>
</dbReference>
<protein>
    <recommendedName>
        <fullName evidence="3">histidine kinase</fullName>
        <ecNumber evidence="3">2.7.13.3</ecNumber>
    </recommendedName>
</protein>
<dbReference type="SMART" id="SM00091">
    <property type="entry name" value="PAS"/>
    <property type="match status" value="1"/>
</dbReference>
<dbReference type="Gene3D" id="3.30.565.10">
    <property type="entry name" value="Histidine kinase-like ATPase, C-terminal domain"/>
    <property type="match status" value="1"/>
</dbReference>
<dbReference type="InterPro" id="IPR000014">
    <property type="entry name" value="PAS"/>
</dbReference>
<dbReference type="SUPFAM" id="SSF55785">
    <property type="entry name" value="PYP-like sensor domain (PAS domain)"/>
    <property type="match status" value="1"/>
</dbReference>
<dbReference type="Pfam" id="PF23846">
    <property type="entry name" value="Cache_WalK"/>
    <property type="match status" value="1"/>
</dbReference>
<feature type="domain" description="PAS" evidence="16">
    <location>
        <begin position="268"/>
        <end position="332"/>
    </location>
</feature>
<dbReference type="SUPFAM" id="SSF158472">
    <property type="entry name" value="HAMP domain-like"/>
    <property type="match status" value="1"/>
</dbReference>
<dbReference type="InterPro" id="IPR049814">
    <property type="entry name" value="Resp_reg_WalK"/>
</dbReference>
<comment type="subcellular location">
    <subcellularLocation>
        <location evidence="2">Cell membrane</location>
        <topology evidence="2">Multi-pass membrane protein</topology>
    </subcellularLocation>
</comment>
<feature type="transmembrane region" description="Helical" evidence="14">
    <location>
        <begin position="190"/>
        <end position="210"/>
    </location>
</feature>
<dbReference type="Pfam" id="PF02518">
    <property type="entry name" value="HATPase_c"/>
    <property type="match status" value="1"/>
</dbReference>
<dbReference type="CDD" id="cd00075">
    <property type="entry name" value="HATPase"/>
    <property type="match status" value="1"/>
</dbReference>
<evidence type="ECO:0000256" key="2">
    <source>
        <dbReference type="ARBA" id="ARBA00004651"/>
    </source>
</evidence>
<comment type="caution">
    <text evidence="18">The sequence shown here is derived from an EMBL/GenBank/DDBJ whole genome shotgun (WGS) entry which is preliminary data.</text>
</comment>
<keyword evidence="11 14" id="KW-1133">Transmembrane helix</keyword>
<keyword evidence="7 14" id="KW-0812">Transmembrane</keyword>
<keyword evidence="5" id="KW-0597">Phosphoprotein</keyword>
<dbReference type="SMART" id="SM00387">
    <property type="entry name" value="HATPase_c"/>
    <property type="match status" value="1"/>
</dbReference>
<feature type="domain" description="Histidine kinase" evidence="15">
    <location>
        <begin position="390"/>
        <end position="607"/>
    </location>
</feature>
<evidence type="ECO:0000256" key="12">
    <source>
        <dbReference type="ARBA" id="ARBA00023012"/>
    </source>
</evidence>
<dbReference type="InterPro" id="IPR036097">
    <property type="entry name" value="HisK_dim/P_sf"/>
</dbReference>
<dbReference type="SUPFAM" id="SSF47384">
    <property type="entry name" value="Homodimeric domain of signal transducing histidine kinase"/>
    <property type="match status" value="1"/>
</dbReference>
<dbReference type="Pfam" id="PF00672">
    <property type="entry name" value="HAMP"/>
    <property type="match status" value="1"/>
</dbReference>
<organism evidence="18 19">
    <name type="scientific">Terrilactibacillus laevilacticus</name>
    <dbReference type="NCBI Taxonomy" id="1380157"/>
    <lineage>
        <taxon>Bacteria</taxon>
        <taxon>Bacillati</taxon>
        <taxon>Bacillota</taxon>
        <taxon>Bacilli</taxon>
        <taxon>Bacillales</taxon>
        <taxon>Bacillaceae</taxon>
        <taxon>Terrilactibacillus</taxon>
    </lineage>
</organism>
<dbReference type="Proteomes" id="UP001597458">
    <property type="component" value="Unassembled WGS sequence"/>
</dbReference>
<dbReference type="CDD" id="cd06225">
    <property type="entry name" value="HAMP"/>
    <property type="match status" value="1"/>
</dbReference>
<dbReference type="InterPro" id="IPR036890">
    <property type="entry name" value="HATPase_C_sf"/>
</dbReference>
<dbReference type="SUPFAM" id="SSF103190">
    <property type="entry name" value="Sensory domain-like"/>
    <property type="match status" value="1"/>
</dbReference>
<dbReference type="InterPro" id="IPR013767">
    <property type="entry name" value="PAS_fold"/>
</dbReference>
<evidence type="ECO:0000256" key="14">
    <source>
        <dbReference type="SAM" id="Phobius"/>
    </source>
</evidence>
<dbReference type="SMART" id="SM00388">
    <property type="entry name" value="HisKA"/>
    <property type="match status" value="1"/>
</dbReference>
<evidence type="ECO:0000256" key="4">
    <source>
        <dbReference type="ARBA" id="ARBA00022475"/>
    </source>
</evidence>
<accession>A0ABW5PNW0</accession>
<evidence type="ECO:0000256" key="6">
    <source>
        <dbReference type="ARBA" id="ARBA00022679"/>
    </source>
</evidence>
<dbReference type="InterPro" id="IPR029151">
    <property type="entry name" value="Sensor-like_sf"/>
</dbReference>
<keyword evidence="10" id="KW-0067">ATP-binding</keyword>
<dbReference type="NCBIfam" id="TIGR00229">
    <property type="entry name" value="sensory_box"/>
    <property type="match status" value="1"/>
</dbReference>
<dbReference type="Gene3D" id="3.30.450.20">
    <property type="entry name" value="PAS domain"/>
    <property type="match status" value="2"/>
</dbReference>
<keyword evidence="12" id="KW-0902">Two-component regulatory system</keyword>
<keyword evidence="4" id="KW-1003">Cell membrane</keyword>
<dbReference type="PROSITE" id="PS50885">
    <property type="entry name" value="HAMP"/>
    <property type="match status" value="1"/>
</dbReference>
<evidence type="ECO:0000256" key="10">
    <source>
        <dbReference type="ARBA" id="ARBA00022840"/>
    </source>
</evidence>
<evidence type="ECO:0000256" key="11">
    <source>
        <dbReference type="ARBA" id="ARBA00022989"/>
    </source>
</evidence>
<dbReference type="EC" id="2.7.13.3" evidence="3"/>
<evidence type="ECO:0000256" key="1">
    <source>
        <dbReference type="ARBA" id="ARBA00000085"/>
    </source>
</evidence>
<evidence type="ECO:0000313" key="19">
    <source>
        <dbReference type="Proteomes" id="UP001597458"/>
    </source>
</evidence>
<evidence type="ECO:0000313" key="18">
    <source>
        <dbReference type="EMBL" id="MFD2616545.1"/>
    </source>
</evidence>
<dbReference type="CDD" id="cd00082">
    <property type="entry name" value="HisKA"/>
    <property type="match status" value="1"/>
</dbReference>
<dbReference type="InterPro" id="IPR005467">
    <property type="entry name" value="His_kinase_dom"/>
</dbReference>
<keyword evidence="8" id="KW-0547">Nucleotide-binding</keyword>
<dbReference type="PROSITE" id="PS50109">
    <property type="entry name" value="HIS_KIN"/>
    <property type="match status" value="1"/>
</dbReference>
<dbReference type="SMART" id="SM00304">
    <property type="entry name" value="HAMP"/>
    <property type="match status" value="1"/>
</dbReference>
<evidence type="ECO:0000259" key="15">
    <source>
        <dbReference type="PROSITE" id="PS50109"/>
    </source>
</evidence>
<dbReference type="RefSeq" id="WP_141191242.1">
    <property type="nucleotide sequence ID" value="NZ_JBHUMR010000007.1"/>
</dbReference>
<evidence type="ECO:0000256" key="13">
    <source>
        <dbReference type="ARBA" id="ARBA00023136"/>
    </source>
</evidence>
<dbReference type="InterPro" id="IPR003594">
    <property type="entry name" value="HATPase_dom"/>
</dbReference>
<keyword evidence="9 18" id="KW-0418">Kinase</keyword>
<dbReference type="EMBL" id="JBHUMR010000007">
    <property type="protein sequence ID" value="MFD2616545.1"/>
    <property type="molecule type" value="Genomic_DNA"/>
</dbReference>
<name>A0ABW5PNW0_9BACI</name>
<dbReference type="PANTHER" id="PTHR45453">
    <property type="entry name" value="PHOSPHATE REGULON SENSOR PROTEIN PHOR"/>
    <property type="match status" value="1"/>
</dbReference>
<dbReference type="CDD" id="cd00130">
    <property type="entry name" value="PAS"/>
    <property type="match status" value="1"/>
</dbReference>
<dbReference type="Gene3D" id="1.10.8.500">
    <property type="entry name" value="HAMP domain in histidine kinase"/>
    <property type="match status" value="1"/>
</dbReference>
<feature type="domain" description="HAMP" evidence="17">
    <location>
        <begin position="211"/>
        <end position="263"/>
    </location>
</feature>
<dbReference type="SUPFAM" id="SSF55874">
    <property type="entry name" value="ATPase domain of HSP90 chaperone/DNA topoisomerase II/histidine kinase"/>
    <property type="match status" value="1"/>
</dbReference>
<dbReference type="Pfam" id="PF00512">
    <property type="entry name" value="HisKA"/>
    <property type="match status" value="1"/>
</dbReference>
<sequence>MKKVGFFKSIHFKFVLVYTLLFLLALQLIGVTFSDRLRDNSISTYQQSLINQSKIMAYNVGEAIREVKEENNNQSTVLNKINDQLSEMDNQLKKSNGIKKVEVIDDSGKIVAADQRNSDQIGKYTSNSTIMPDVLSSTVPKPYLFKERDTGERVMAITTPIYVDSERYGILYLEGKMENIYSQLFTINKILATATVIALLVTAALGMFLARTITKPLAQMQKQAYAISRGNFTKKVETIDDDEIGQLANAFNDMTDRLHEANAIAEAERRKLRSVLAYMTDGVIATDRKGHVILMNNRAESLLGVYRHRISGISILSLLKIEEDYTIEDLYKITDSIILDFSSIEKKMLLRANFSTTKKENGRINGIIAVIHDVTEQEQVEMERREFVANVSHELRTPLTTMKSYLEALQDGAVNDEKLARKFIDVTQMETERMIRLVNDLLQLSKLDAKDYSITPQRTDFIAFCNHIVDRFEMSKRQNIHFVRKLPKKPIYVDIDRDKMTQVIDNIYSNAMKYSPEGGSITLKVTKKGQYLKVCISDEGVGIPKENLSKVFIRFYRVDKARSRKLGGTGLGLAIAKEMIEAQGGEIWAESEWNKGTSILFTLPLDKGGDHRD</sequence>
<keyword evidence="19" id="KW-1185">Reference proteome</keyword>
<evidence type="ECO:0000256" key="3">
    <source>
        <dbReference type="ARBA" id="ARBA00012438"/>
    </source>
</evidence>
<evidence type="ECO:0000259" key="16">
    <source>
        <dbReference type="PROSITE" id="PS50112"/>
    </source>
</evidence>
<proteinExistence type="predicted"/>
<dbReference type="InterPro" id="IPR003660">
    <property type="entry name" value="HAMP_dom"/>
</dbReference>
<evidence type="ECO:0000256" key="8">
    <source>
        <dbReference type="ARBA" id="ARBA00022741"/>
    </source>
</evidence>
<evidence type="ECO:0000256" key="9">
    <source>
        <dbReference type="ARBA" id="ARBA00022777"/>
    </source>
</evidence>
<dbReference type="Gene3D" id="1.10.287.130">
    <property type="match status" value="1"/>
</dbReference>